<evidence type="ECO:0008006" key="15">
    <source>
        <dbReference type="Google" id="ProtNLM"/>
    </source>
</evidence>
<keyword evidence="14" id="KW-1185">Reference proteome</keyword>
<protein>
    <recommendedName>
        <fullName evidence="15">Immunoglobulin V-set domain-containing protein</fullName>
    </recommendedName>
</protein>
<proteinExistence type="predicted"/>
<dbReference type="Proteomes" id="UP001059041">
    <property type="component" value="Linkage Group LG14"/>
</dbReference>
<dbReference type="GO" id="GO:0006955">
    <property type="term" value="P:immune response"/>
    <property type="evidence" value="ECO:0007669"/>
    <property type="project" value="TreeGrafter"/>
</dbReference>
<comment type="caution">
    <text evidence="13">The sequence shown here is derived from an EMBL/GenBank/DDBJ whole genome shotgun (WGS) entry which is preliminary data.</text>
</comment>
<dbReference type="EMBL" id="JAFHDT010000014">
    <property type="protein sequence ID" value="KAI7800646.1"/>
    <property type="molecule type" value="Genomic_DNA"/>
</dbReference>
<dbReference type="GO" id="GO:0031295">
    <property type="term" value="P:T cell costimulation"/>
    <property type="evidence" value="ECO:0007669"/>
    <property type="project" value="TreeGrafter"/>
</dbReference>
<keyword evidence="4 12" id="KW-0732">Signal</keyword>
<evidence type="ECO:0000256" key="3">
    <source>
        <dbReference type="ARBA" id="ARBA00022692"/>
    </source>
</evidence>
<keyword evidence="7" id="KW-1015">Disulfide bond</keyword>
<evidence type="ECO:0000256" key="9">
    <source>
        <dbReference type="ARBA" id="ARBA00023180"/>
    </source>
</evidence>
<name>A0A9W7TQC6_TRIRA</name>
<feature type="transmembrane region" description="Helical" evidence="11">
    <location>
        <begin position="160"/>
        <end position="180"/>
    </location>
</feature>
<dbReference type="GO" id="GO:0009897">
    <property type="term" value="C:external side of plasma membrane"/>
    <property type="evidence" value="ECO:0007669"/>
    <property type="project" value="TreeGrafter"/>
</dbReference>
<evidence type="ECO:0000256" key="7">
    <source>
        <dbReference type="ARBA" id="ARBA00023157"/>
    </source>
</evidence>
<evidence type="ECO:0000256" key="5">
    <source>
        <dbReference type="ARBA" id="ARBA00022989"/>
    </source>
</evidence>
<keyword evidence="6 11" id="KW-0472">Membrane</keyword>
<dbReference type="Gene3D" id="2.60.40.10">
    <property type="entry name" value="Immunoglobulins"/>
    <property type="match status" value="1"/>
</dbReference>
<accession>A0A9W7TQC6</accession>
<keyword evidence="8" id="KW-0675">Receptor</keyword>
<dbReference type="GO" id="GO:0071222">
    <property type="term" value="P:cellular response to lipopolysaccharide"/>
    <property type="evidence" value="ECO:0007669"/>
    <property type="project" value="TreeGrafter"/>
</dbReference>
<sequence>MTVDQGVGHFLRTPCMKCMMYISQFGILLCFLMASNALDHCKSCEGATLFTINASLKSEVFLPCYFKTSQNTTNKTERGRWGHFSNFLTISQDGNIVFDDPREGRVTVFPILAAGGNFSIIIHDLQISDFGTYCCELNRECCRVKITQSAHPEKHELNPWIFFAAGAGLFFLIFIAFYLFSKFCGNHTQETQNNQNSSRGRSRDATVYENQAHAPNQTGVNQNPQRDRFLSQLQVSSQIQSHTMSTRQNSPFQATLAKNGKNRNISSSKIQSMRIEVDQQTDCGNRIQLHKIQNPQIKVCVT</sequence>
<organism evidence="13 14">
    <name type="scientific">Triplophysa rosa</name>
    <name type="common">Cave loach</name>
    <dbReference type="NCBI Taxonomy" id="992332"/>
    <lineage>
        <taxon>Eukaryota</taxon>
        <taxon>Metazoa</taxon>
        <taxon>Chordata</taxon>
        <taxon>Craniata</taxon>
        <taxon>Vertebrata</taxon>
        <taxon>Euteleostomi</taxon>
        <taxon>Actinopterygii</taxon>
        <taxon>Neopterygii</taxon>
        <taxon>Teleostei</taxon>
        <taxon>Ostariophysi</taxon>
        <taxon>Cypriniformes</taxon>
        <taxon>Nemacheilidae</taxon>
        <taxon>Triplophysa</taxon>
    </lineage>
</organism>
<feature type="chain" id="PRO_5040931823" description="Immunoglobulin V-set domain-containing protein" evidence="12">
    <location>
        <begin position="38"/>
        <end position="302"/>
    </location>
</feature>
<gene>
    <name evidence="13" type="ORF">IRJ41_008377</name>
</gene>
<reference evidence="13" key="1">
    <citation type="submission" date="2021-02" db="EMBL/GenBank/DDBJ databases">
        <title>Comparative genomics reveals that relaxation of natural selection precedes convergent phenotypic evolution of cavefish.</title>
        <authorList>
            <person name="Peng Z."/>
        </authorList>
    </citation>
    <scope>NUCLEOTIDE SEQUENCE</scope>
    <source>
        <tissue evidence="13">Muscle</tissue>
    </source>
</reference>
<evidence type="ECO:0000256" key="2">
    <source>
        <dbReference type="ARBA" id="ARBA00022475"/>
    </source>
</evidence>
<evidence type="ECO:0000256" key="11">
    <source>
        <dbReference type="SAM" id="Phobius"/>
    </source>
</evidence>
<evidence type="ECO:0000256" key="1">
    <source>
        <dbReference type="ARBA" id="ARBA00004251"/>
    </source>
</evidence>
<dbReference type="PANTHER" id="PTHR25466:SF9">
    <property type="entry name" value="FIBRONECTIN TYPE-III DOMAIN-CONTAINING PROTEIN"/>
    <property type="match status" value="1"/>
</dbReference>
<evidence type="ECO:0000256" key="10">
    <source>
        <dbReference type="ARBA" id="ARBA00023319"/>
    </source>
</evidence>
<dbReference type="AlphaFoldDB" id="A0A9W7TQC6"/>
<keyword evidence="5 11" id="KW-1133">Transmembrane helix</keyword>
<evidence type="ECO:0000256" key="4">
    <source>
        <dbReference type="ARBA" id="ARBA00022729"/>
    </source>
</evidence>
<dbReference type="InterPro" id="IPR013783">
    <property type="entry name" value="Ig-like_fold"/>
</dbReference>
<evidence type="ECO:0000313" key="13">
    <source>
        <dbReference type="EMBL" id="KAI7800646.1"/>
    </source>
</evidence>
<keyword evidence="9" id="KW-0325">Glycoprotein</keyword>
<dbReference type="InterPro" id="IPR051713">
    <property type="entry name" value="T-cell_Activation_Regulation"/>
</dbReference>
<evidence type="ECO:0000256" key="8">
    <source>
        <dbReference type="ARBA" id="ARBA00023170"/>
    </source>
</evidence>
<dbReference type="InterPro" id="IPR036179">
    <property type="entry name" value="Ig-like_dom_sf"/>
</dbReference>
<evidence type="ECO:0000256" key="6">
    <source>
        <dbReference type="ARBA" id="ARBA00023136"/>
    </source>
</evidence>
<dbReference type="GO" id="GO:0042130">
    <property type="term" value="P:negative regulation of T cell proliferation"/>
    <property type="evidence" value="ECO:0007669"/>
    <property type="project" value="TreeGrafter"/>
</dbReference>
<dbReference type="GO" id="GO:0042102">
    <property type="term" value="P:positive regulation of T cell proliferation"/>
    <property type="evidence" value="ECO:0007669"/>
    <property type="project" value="TreeGrafter"/>
</dbReference>
<feature type="signal peptide" evidence="12">
    <location>
        <begin position="1"/>
        <end position="37"/>
    </location>
</feature>
<dbReference type="GO" id="GO:0007166">
    <property type="term" value="P:cell surface receptor signaling pathway"/>
    <property type="evidence" value="ECO:0007669"/>
    <property type="project" value="TreeGrafter"/>
</dbReference>
<evidence type="ECO:0000313" key="14">
    <source>
        <dbReference type="Proteomes" id="UP001059041"/>
    </source>
</evidence>
<keyword evidence="2" id="KW-1003">Cell membrane</keyword>
<dbReference type="PANTHER" id="PTHR25466">
    <property type="entry name" value="T-LYMPHOCYTE ACTIVATION ANTIGEN"/>
    <property type="match status" value="1"/>
</dbReference>
<keyword evidence="3 11" id="KW-0812">Transmembrane</keyword>
<evidence type="ECO:0000256" key="12">
    <source>
        <dbReference type="SAM" id="SignalP"/>
    </source>
</evidence>
<comment type="subcellular location">
    <subcellularLocation>
        <location evidence="1">Cell membrane</location>
        <topology evidence="1">Single-pass type I membrane protein</topology>
    </subcellularLocation>
</comment>
<dbReference type="SUPFAM" id="SSF48726">
    <property type="entry name" value="Immunoglobulin"/>
    <property type="match status" value="1"/>
</dbReference>
<keyword evidence="10" id="KW-0393">Immunoglobulin domain</keyword>